<evidence type="ECO:0000256" key="1">
    <source>
        <dbReference type="ARBA" id="ARBA00022603"/>
    </source>
</evidence>
<dbReference type="SUPFAM" id="SSF53335">
    <property type="entry name" value="S-adenosyl-L-methionine-dependent methyltransferases"/>
    <property type="match status" value="1"/>
</dbReference>
<dbReference type="Proteomes" id="UP001279642">
    <property type="component" value="Unassembled WGS sequence"/>
</dbReference>
<evidence type="ECO:0000259" key="3">
    <source>
        <dbReference type="Pfam" id="PF13649"/>
    </source>
</evidence>
<sequence length="279" mass="30465">MPLSRVDAAPTAGQTGSIVPFDPHRFRSAATHYLAGRPPYADRLIRHVAQFCGLSDADHVLDLGCGPGQLARALAPFVRQVTAIDPEPEMLAAAGKLAQASGISNVTFTQGSSLDLGPHLGRFNLVSIGRAFHWMDRVETLRRLDQMIEPGGAVVLFDDKHPPLPENAWLGDFEALHERYSGQDCGRRIRKGPDWLPHEVVLLKSAFPVLDRVSALDRHPLTIDRLINRVLSRSSTTSARLGEKTAAMAEDLGKLLAQWGKGGILQEVVETRALIARRA</sequence>
<gene>
    <name evidence="4" type="ORF">SMD27_15785</name>
</gene>
<dbReference type="InterPro" id="IPR051052">
    <property type="entry name" value="Diverse_substrate_MTase"/>
</dbReference>
<reference evidence="4 5" key="1">
    <citation type="journal article" date="2016" name="Antonie Van Leeuwenhoek">
        <title>Dongia soli sp. nov., isolated from soil from Dokdo, Korea.</title>
        <authorList>
            <person name="Kim D.U."/>
            <person name="Lee H."/>
            <person name="Kim H."/>
            <person name="Kim S.G."/>
            <person name="Ka J.O."/>
        </authorList>
    </citation>
    <scope>NUCLEOTIDE SEQUENCE [LARGE SCALE GENOMIC DNA]</scope>
    <source>
        <strain evidence="4 5">D78</strain>
    </source>
</reference>
<accession>A0ABU5ED63</accession>
<keyword evidence="1 4" id="KW-0489">Methyltransferase</keyword>
<keyword evidence="2 4" id="KW-0808">Transferase</keyword>
<dbReference type="Pfam" id="PF13649">
    <property type="entry name" value="Methyltransf_25"/>
    <property type="match status" value="1"/>
</dbReference>
<dbReference type="EMBL" id="JAXCLW010000004">
    <property type="protein sequence ID" value="MDY0884305.1"/>
    <property type="molecule type" value="Genomic_DNA"/>
</dbReference>
<dbReference type="Gene3D" id="3.40.50.150">
    <property type="entry name" value="Vaccinia Virus protein VP39"/>
    <property type="match status" value="1"/>
</dbReference>
<dbReference type="GO" id="GO:0008168">
    <property type="term" value="F:methyltransferase activity"/>
    <property type="evidence" value="ECO:0007669"/>
    <property type="project" value="UniProtKB-KW"/>
</dbReference>
<dbReference type="InterPro" id="IPR029063">
    <property type="entry name" value="SAM-dependent_MTases_sf"/>
</dbReference>
<organism evidence="4 5">
    <name type="scientific">Dongia soli</name>
    <dbReference type="NCBI Taxonomy" id="600628"/>
    <lineage>
        <taxon>Bacteria</taxon>
        <taxon>Pseudomonadati</taxon>
        <taxon>Pseudomonadota</taxon>
        <taxon>Alphaproteobacteria</taxon>
        <taxon>Rhodospirillales</taxon>
        <taxon>Dongiaceae</taxon>
        <taxon>Dongia</taxon>
    </lineage>
</organism>
<evidence type="ECO:0000256" key="2">
    <source>
        <dbReference type="ARBA" id="ARBA00022679"/>
    </source>
</evidence>
<keyword evidence="5" id="KW-1185">Reference proteome</keyword>
<name>A0ABU5ED63_9PROT</name>
<comment type="caution">
    <text evidence="4">The sequence shown here is derived from an EMBL/GenBank/DDBJ whole genome shotgun (WGS) entry which is preliminary data.</text>
</comment>
<evidence type="ECO:0000313" key="4">
    <source>
        <dbReference type="EMBL" id="MDY0884305.1"/>
    </source>
</evidence>
<dbReference type="PANTHER" id="PTHR44942:SF4">
    <property type="entry name" value="METHYLTRANSFERASE TYPE 11 DOMAIN-CONTAINING PROTEIN"/>
    <property type="match status" value="1"/>
</dbReference>
<dbReference type="GO" id="GO:0032259">
    <property type="term" value="P:methylation"/>
    <property type="evidence" value="ECO:0007669"/>
    <property type="project" value="UniProtKB-KW"/>
</dbReference>
<dbReference type="InterPro" id="IPR041698">
    <property type="entry name" value="Methyltransf_25"/>
</dbReference>
<proteinExistence type="predicted"/>
<dbReference type="EC" id="2.1.1.-" evidence="4"/>
<dbReference type="CDD" id="cd02440">
    <property type="entry name" value="AdoMet_MTases"/>
    <property type="match status" value="1"/>
</dbReference>
<dbReference type="RefSeq" id="WP_320509371.1">
    <property type="nucleotide sequence ID" value="NZ_JAXCLW010000004.1"/>
</dbReference>
<evidence type="ECO:0000313" key="5">
    <source>
        <dbReference type="Proteomes" id="UP001279642"/>
    </source>
</evidence>
<dbReference type="PANTHER" id="PTHR44942">
    <property type="entry name" value="METHYLTRANSF_11 DOMAIN-CONTAINING PROTEIN"/>
    <property type="match status" value="1"/>
</dbReference>
<protein>
    <submittedName>
        <fullName evidence="4">Class I SAM-dependent methyltransferase</fullName>
        <ecNumber evidence="4">2.1.1.-</ecNumber>
    </submittedName>
</protein>
<feature type="domain" description="Methyltransferase" evidence="3">
    <location>
        <begin position="60"/>
        <end position="152"/>
    </location>
</feature>